<protein>
    <submittedName>
        <fullName evidence="3">Restriction endonuclease</fullName>
    </submittedName>
</protein>
<comment type="caution">
    <text evidence="3">The sequence shown here is derived from an EMBL/GenBank/DDBJ whole genome shotgun (WGS) entry which is preliminary data.</text>
</comment>
<name>A0ABX1DEM3_9FLAO</name>
<keyword evidence="3" id="KW-0378">Hydrolase</keyword>
<sequence>MEYLIPSILVIWTILVINSSRKNQKAKKELNQQSHALSRKKYELEKANLEAEKNKLRSIEIIKNEKQIFSDYQLQKREEFQKLVLEAQKLKNEFYKGFIAGREWLAQLYSEYIKIKDSELACSLIVKPNPAWKSSETVSAIKQSRIEMSKRLKFMEYQLKTYEEYFPQLADYKIAILDEPIDFRHQGLEEDDTVDPALKFGYLRKEEFDKLENIDKFQLALDRYWKKHKSNLEIGRLYERYVGFLYESQGWIVKYEGIIKGFEDFGRDLICTKGDEILIIQCKCWSKEKVIREKHIMQLYGSTILYEYEHSIKNVKPVFYSTTELSAEAKHVAGRLNIEVRYEKLVRYPMIKCNINHLSKEKIYHLPFDQQYDKIIIGDEIGEQYADTILEAENLGFRRAYRWKGQD</sequence>
<evidence type="ECO:0000313" key="3">
    <source>
        <dbReference type="EMBL" id="NJX14746.1"/>
    </source>
</evidence>
<keyword evidence="1" id="KW-0175">Coiled coil</keyword>
<dbReference type="SUPFAM" id="SSF52980">
    <property type="entry name" value="Restriction endonuclease-like"/>
    <property type="match status" value="1"/>
</dbReference>
<proteinExistence type="predicted"/>
<dbReference type="GO" id="GO:0004519">
    <property type="term" value="F:endonuclease activity"/>
    <property type="evidence" value="ECO:0007669"/>
    <property type="project" value="UniProtKB-KW"/>
</dbReference>
<dbReference type="InterPro" id="IPR011335">
    <property type="entry name" value="Restrct_endonuc-II-like"/>
</dbReference>
<dbReference type="Pfam" id="PF04471">
    <property type="entry name" value="Mrr_cat"/>
    <property type="match status" value="1"/>
</dbReference>
<feature type="domain" description="Restriction endonuclease type IV Mrr" evidence="2">
    <location>
        <begin position="238"/>
        <end position="337"/>
    </location>
</feature>
<dbReference type="InterPro" id="IPR011856">
    <property type="entry name" value="tRNA_endonuc-like_dom_sf"/>
</dbReference>
<organism evidence="3 4">
    <name type="scientific">Tamlana crocina</name>
    <dbReference type="NCBI Taxonomy" id="393006"/>
    <lineage>
        <taxon>Bacteria</taxon>
        <taxon>Pseudomonadati</taxon>
        <taxon>Bacteroidota</taxon>
        <taxon>Flavobacteriia</taxon>
        <taxon>Flavobacteriales</taxon>
        <taxon>Flavobacteriaceae</taxon>
        <taxon>Tamlana</taxon>
    </lineage>
</organism>
<reference evidence="3 4" key="1">
    <citation type="submission" date="2020-03" db="EMBL/GenBank/DDBJ databases">
        <title>Tamlana sp. nov, isolated from XXX.</title>
        <authorList>
            <person name="Cao W.R."/>
        </authorList>
    </citation>
    <scope>NUCLEOTIDE SEQUENCE [LARGE SCALE GENOMIC DNA]</scope>
    <source>
        <strain evidence="3 4">HST1-43</strain>
    </source>
</reference>
<feature type="coiled-coil region" evidence="1">
    <location>
        <begin position="27"/>
        <end position="93"/>
    </location>
</feature>
<evidence type="ECO:0000256" key="1">
    <source>
        <dbReference type="SAM" id="Coils"/>
    </source>
</evidence>
<evidence type="ECO:0000313" key="4">
    <source>
        <dbReference type="Proteomes" id="UP000760545"/>
    </source>
</evidence>
<dbReference type="RefSeq" id="WP_167916994.1">
    <property type="nucleotide sequence ID" value="NZ_JAAVJS010000005.1"/>
</dbReference>
<gene>
    <name evidence="3" type="ORF">HC176_04535</name>
</gene>
<keyword evidence="3" id="KW-0540">Nuclease</keyword>
<dbReference type="Proteomes" id="UP000760545">
    <property type="component" value="Unassembled WGS sequence"/>
</dbReference>
<evidence type="ECO:0000259" key="2">
    <source>
        <dbReference type="Pfam" id="PF04471"/>
    </source>
</evidence>
<accession>A0ABX1DEM3</accession>
<keyword evidence="4" id="KW-1185">Reference proteome</keyword>
<keyword evidence="3" id="KW-0255">Endonuclease</keyword>
<dbReference type="EMBL" id="JAAVJS010000005">
    <property type="protein sequence ID" value="NJX14746.1"/>
    <property type="molecule type" value="Genomic_DNA"/>
</dbReference>
<dbReference type="InterPro" id="IPR007560">
    <property type="entry name" value="Restrct_endonuc_IV_Mrr"/>
</dbReference>
<dbReference type="Gene3D" id="3.40.1350.10">
    <property type="match status" value="1"/>
</dbReference>